<feature type="chain" id="PRO_5040726237" description="DUF4136 domain-containing protein" evidence="1">
    <location>
        <begin position="20"/>
        <end position="169"/>
    </location>
</feature>
<dbReference type="AlphaFoldDB" id="A0A9W6KCF0"/>
<accession>A0A9W6KCF0</accession>
<reference evidence="2" key="2">
    <citation type="submission" date="2023-01" db="EMBL/GenBank/DDBJ databases">
        <authorList>
            <person name="Sun Q."/>
            <person name="Evtushenko L."/>
        </authorList>
    </citation>
    <scope>NUCLEOTIDE SEQUENCE</scope>
    <source>
        <strain evidence="2">VKM B-2935</strain>
    </source>
</reference>
<protein>
    <recommendedName>
        <fullName evidence="4">DUF4136 domain-containing protein</fullName>
    </recommendedName>
</protein>
<evidence type="ECO:0000313" key="3">
    <source>
        <dbReference type="Proteomes" id="UP001143328"/>
    </source>
</evidence>
<dbReference type="EMBL" id="BSFN01000015">
    <property type="protein sequence ID" value="GLK90953.1"/>
    <property type="molecule type" value="Genomic_DNA"/>
</dbReference>
<dbReference type="Proteomes" id="UP001143328">
    <property type="component" value="Unassembled WGS sequence"/>
</dbReference>
<evidence type="ECO:0008006" key="4">
    <source>
        <dbReference type="Google" id="ProtNLM"/>
    </source>
</evidence>
<keyword evidence="3" id="KW-1185">Reference proteome</keyword>
<dbReference type="PROSITE" id="PS51257">
    <property type="entry name" value="PROKAR_LIPOPROTEIN"/>
    <property type="match status" value="1"/>
</dbReference>
<reference evidence="2" key="1">
    <citation type="journal article" date="2014" name="Int. J. Syst. Evol. Microbiol.">
        <title>Complete genome sequence of Corynebacterium casei LMG S-19264T (=DSM 44701T), isolated from a smear-ripened cheese.</title>
        <authorList>
            <consortium name="US DOE Joint Genome Institute (JGI-PGF)"/>
            <person name="Walter F."/>
            <person name="Albersmeier A."/>
            <person name="Kalinowski J."/>
            <person name="Ruckert C."/>
        </authorList>
    </citation>
    <scope>NUCLEOTIDE SEQUENCE</scope>
    <source>
        <strain evidence="2">VKM B-2935</strain>
    </source>
</reference>
<evidence type="ECO:0000313" key="2">
    <source>
        <dbReference type="EMBL" id="GLK90953.1"/>
    </source>
</evidence>
<comment type="caution">
    <text evidence="2">The sequence shown here is derived from an EMBL/GenBank/DDBJ whole genome shotgun (WGS) entry which is preliminary data.</text>
</comment>
<name>A0A9W6KCF0_9PSED</name>
<gene>
    <name evidence="2" type="ORF">GCM10017655_40170</name>
</gene>
<feature type="signal peptide" evidence="1">
    <location>
        <begin position="1"/>
        <end position="19"/>
    </location>
</feature>
<dbReference type="RefSeq" id="WP_271197194.1">
    <property type="nucleotide sequence ID" value="NZ_BSFN01000015.1"/>
</dbReference>
<sequence>MPVLRIILLSLLLAGCATSSPQVLVVQTATPSLGTRHTFEMLPPSTSTDGQLPPTTDYAQVEASLRQSLLNHGYRETKKAEVRVAYTLTLNETPLEFRVDNPPTNPLGSYLAVHRFQDESVTLRLRISDRADKTLWQGLITTSLSPSWKRAELLHGAVIALLQQIPVSR</sequence>
<proteinExistence type="predicted"/>
<evidence type="ECO:0000256" key="1">
    <source>
        <dbReference type="SAM" id="SignalP"/>
    </source>
</evidence>
<keyword evidence="1" id="KW-0732">Signal</keyword>
<organism evidence="2 3">
    <name type="scientific">Pseudomonas turukhanskensis</name>
    <dbReference type="NCBI Taxonomy" id="1806536"/>
    <lineage>
        <taxon>Bacteria</taxon>
        <taxon>Pseudomonadati</taxon>
        <taxon>Pseudomonadota</taxon>
        <taxon>Gammaproteobacteria</taxon>
        <taxon>Pseudomonadales</taxon>
        <taxon>Pseudomonadaceae</taxon>
        <taxon>Pseudomonas</taxon>
    </lineage>
</organism>